<accession>A0A250JIB5</accession>
<dbReference type="InterPro" id="IPR016024">
    <property type="entry name" value="ARM-type_fold"/>
</dbReference>
<dbReference type="PROSITE" id="PS50837">
    <property type="entry name" value="NACHT"/>
    <property type="match status" value="1"/>
</dbReference>
<dbReference type="Proteomes" id="UP000217257">
    <property type="component" value="Chromosome"/>
</dbReference>
<dbReference type="KEGG" id="cfus:CYFUS_008853"/>
<dbReference type="GO" id="GO:0006352">
    <property type="term" value="P:DNA-templated transcription initiation"/>
    <property type="evidence" value="ECO:0007669"/>
    <property type="project" value="InterPro"/>
</dbReference>
<dbReference type="SUPFAM" id="SSF88946">
    <property type="entry name" value="Sigma2 domain of RNA polymerase sigma factors"/>
    <property type="match status" value="1"/>
</dbReference>
<dbReference type="RefSeq" id="WP_157759009.1">
    <property type="nucleotide sequence ID" value="NZ_CP022098.1"/>
</dbReference>
<dbReference type="InterPro" id="IPR007111">
    <property type="entry name" value="NACHT_NTPase"/>
</dbReference>
<dbReference type="Pfam" id="PF05729">
    <property type="entry name" value="NACHT"/>
    <property type="match status" value="1"/>
</dbReference>
<evidence type="ECO:0000259" key="1">
    <source>
        <dbReference type="PROSITE" id="PS50837"/>
    </source>
</evidence>
<name>A0A250JIB5_9BACT</name>
<dbReference type="AlphaFoldDB" id="A0A250JIB5"/>
<feature type="domain" description="NACHT" evidence="1">
    <location>
        <begin position="272"/>
        <end position="406"/>
    </location>
</feature>
<sequence>MPDTPWWEGTSEGTPLLLAFVQVVREDVAEDSLQQRDRYIAGVEYVADKLGAAQPLRWRENDVLLLVHAGEPHVAITNALSAAEAIRERAMVDLSMTVQLAVHAAWVEWTPDMEKLAPLEVSRCEQLARATPAQGIAITEDVYLALTDTARRRFAPLGTWGHDGLVTYVFPASLATKAAPGVFQPLGDAKRWQSFRRYVDSPEVRRLRYVGFPLQKKQPPSLDIREVFIPPEARRLVERGTDWTQAARAPDVERQEVATPLESLARLVRRHRALVVLGDPGSGKTTVLRWLAVLAAGGPLSWAEQMGTAERLLPVLVSVGRLAQLRSRLGEDCSVLDALAVYLQDRGVGDEAELRLFLEGALEAGECLLLLDGLDEVQSEERGGVLRWLESFCVRYPSNRFVVSARRVGYSGFALPEGVEVELGGFEDEQIRRYVRAFARACRQWENEGVPDESGADQDAERLLEALFTSSRLRELARNPFLLSSLALIHRAEGRLPLHRVQAYEIFARTLCETWGQARRVVASGTSTRDIRYEEEAIPILGELALRLHLDWPTGVAPEDFVIRVLSQSSQERTGVEPSEAERSAREFLERAGREVQILLERGAGQWGFLHLTFQEFFTAVGLLSAENFESVAFEHLFEPRWEEVIRLGVGYMALIQKRAQATQRFVRRVLLHEVSGSQQPERKQVYLAALLASEAGDILPPSLQSEIARAVVAWNQSVPETIALPLLRELALTEFSERILDELLSNVSAYEDPAQGKAILALGVLRGERSRNALQLAAKARSRVVRAQVVRSIITGGDPMDWATLSLLVDDEDSIVRSSALAGFISSHDQYRRDEALDLLLSSSRAEVLRAVIQIIRFLHARSPQSMTLDAAQSRVIRHAIRTGLSHEDEEVREESLFLLAMAREHFPEEAHAHAEELEEFIAILALPFPLQKGPRVDEEKALHGRALQRDPSVMAELFRSFSNRIEGFLWHDLRCDTETAHDAVIDVFFSYLAEPERYEPEKARLITYLTRAAKHRVQDQLKLRASRSWREDDFASVVELGQPSPKDILENFVEASHAVDRLAKRLDESDLATLRLIVSGEGSTDKLAQALGLDISSPEEMRREVKRHRDRLMKILERLGKEDRDEPA</sequence>
<dbReference type="InterPro" id="IPR013325">
    <property type="entry name" value="RNA_pol_sigma_r2"/>
</dbReference>
<dbReference type="PANTHER" id="PTHR46844">
    <property type="entry name" value="SLR5058 PROTEIN"/>
    <property type="match status" value="1"/>
</dbReference>
<gene>
    <name evidence="2" type="ORF">CYFUS_008853</name>
</gene>
<dbReference type="SUPFAM" id="SSF52540">
    <property type="entry name" value="P-loop containing nucleoside triphosphate hydrolases"/>
    <property type="match status" value="1"/>
</dbReference>
<dbReference type="Gene3D" id="1.25.10.10">
    <property type="entry name" value="Leucine-rich Repeat Variant"/>
    <property type="match status" value="1"/>
</dbReference>
<dbReference type="Gene3D" id="1.10.1740.10">
    <property type="match status" value="1"/>
</dbReference>
<proteinExistence type="predicted"/>
<dbReference type="InterPro" id="IPR027417">
    <property type="entry name" value="P-loop_NTPase"/>
</dbReference>
<organism evidence="2 3">
    <name type="scientific">Cystobacter fuscus</name>
    <dbReference type="NCBI Taxonomy" id="43"/>
    <lineage>
        <taxon>Bacteria</taxon>
        <taxon>Pseudomonadati</taxon>
        <taxon>Myxococcota</taxon>
        <taxon>Myxococcia</taxon>
        <taxon>Myxococcales</taxon>
        <taxon>Cystobacterineae</taxon>
        <taxon>Archangiaceae</taxon>
        <taxon>Cystobacter</taxon>
    </lineage>
</organism>
<dbReference type="SUPFAM" id="SSF48371">
    <property type="entry name" value="ARM repeat"/>
    <property type="match status" value="1"/>
</dbReference>
<protein>
    <submittedName>
        <fullName evidence="2">NACHT domain-containing protein</fullName>
    </submittedName>
</protein>
<dbReference type="Gene3D" id="3.40.50.300">
    <property type="entry name" value="P-loop containing nucleotide triphosphate hydrolases"/>
    <property type="match status" value="1"/>
</dbReference>
<dbReference type="PANTHER" id="PTHR46844:SF1">
    <property type="entry name" value="SLR5058 PROTEIN"/>
    <property type="match status" value="1"/>
</dbReference>
<evidence type="ECO:0000313" key="2">
    <source>
        <dbReference type="EMBL" id="ATB43373.1"/>
    </source>
</evidence>
<evidence type="ECO:0000313" key="3">
    <source>
        <dbReference type="Proteomes" id="UP000217257"/>
    </source>
</evidence>
<dbReference type="EMBL" id="CP022098">
    <property type="protein sequence ID" value="ATB43373.1"/>
    <property type="molecule type" value="Genomic_DNA"/>
</dbReference>
<dbReference type="InterPro" id="IPR011989">
    <property type="entry name" value="ARM-like"/>
</dbReference>
<reference evidence="2 3" key="1">
    <citation type="submission" date="2017-06" db="EMBL/GenBank/DDBJ databases">
        <title>Sequencing and comparative analysis of myxobacterial genomes.</title>
        <authorList>
            <person name="Rupp O."/>
            <person name="Goesmann A."/>
            <person name="Sogaard-Andersen L."/>
        </authorList>
    </citation>
    <scope>NUCLEOTIDE SEQUENCE [LARGE SCALE GENOMIC DNA]</scope>
    <source>
        <strain evidence="2 3">DSM 52655</strain>
    </source>
</reference>
<dbReference type="GO" id="GO:0003700">
    <property type="term" value="F:DNA-binding transcription factor activity"/>
    <property type="evidence" value="ECO:0007669"/>
    <property type="project" value="InterPro"/>
</dbReference>